<dbReference type="EMBL" id="NKHU02000197">
    <property type="protein sequence ID" value="RHZ48470.1"/>
    <property type="molecule type" value="Genomic_DNA"/>
</dbReference>
<evidence type="ECO:0000313" key="2">
    <source>
        <dbReference type="EMBL" id="RHZ48470.1"/>
    </source>
</evidence>
<dbReference type="GeneID" id="38121983"/>
<feature type="non-terminal residue" evidence="2">
    <location>
        <position position="197"/>
    </location>
</feature>
<keyword evidence="1" id="KW-0732">Signal</keyword>
<reference evidence="2" key="1">
    <citation type="submission" date="2018-08" db="EMBL/GenBank/DDBJ databases">
        <title>Draft genome sequence of azole-resistant Aspergillus thermomutatus (Neosartorya pseudofischeri) strain HMR AF 39, isolated from a human nasal aspirate.</title>
        <authorList>
            <person name="Parent-Michaud M."/>
            <person name="Dufresne P.J."/>
            <person name="Fournier E."/>
            <person name="Martineau C."/>
            <person name="Moreira S."/>
            <person name="Perkins V."/>
            <person name="De Repentigny L."/>
            <person name="Dufresne S.F."/>
        </authorList>
    </citation>
    <scope>NUCLEOTIDE SEQUENCE [LARGE SCALE GENOMIC DNA]</scope>
    <source>
        <strain evidence="2">HMR AF 39</strain>
    </source>
</reference>
<proteinExistence type="predicted"/>
<accession>A0A397GK86</accession>
<feature type="signal peptide" evidence="1">
    <location>
        <begin position="1"/>
        <end position="18"/>
    </location>
</feature>
<organism evidence="2 3">
    <name type="scientific">Aspergillus thermomutatus</name>
    <name type="common">Neosartorya pseudofischeri</name>
    <dbReference type="NCBI Taxonomy" id="41047"/>
    <lineage>
        <taxon>Eukaryota</taxon>
        <taxon>Fungi</taxon>
        <taxon>Dikarya</taxon>
        <taxon>Ascomycota</taxon>
        <taxon>Pezizomycotina</taxon>
        <taxon>Eurotiomycetes</taxon>
        <taxon>Eurotiomycetidae</taxon>
        <taxon>Eurotiales</taxon>
        <taxon>Aspergillaceae</taxon>
        <taxon>Aspergillus</taxon>
        <taxon>Aspergillus subgen. Fumigati</taxon>
    </lineage>
</organism>
<dbReference type="AlphaFoldDB" id="A0A397GK86"/>
<protein>
    <submittedName>
        <fullName evidence="2">Uncharacterized protein</fullName>
    </submittedName>
</protein>
<comment type="caution">
    <text evidence="2">The sequence shown here is derived from an EMBL/GenBank/DDBJ whole genome shotgun (WGS) entry which is preliminary data.</text>
</comment>
<dbReference type="VEuPathDB" id="FungiDB:CDV56_100009"/>
<dbReference type="STRING" id="41047.A0A397GK86"/>
<dbReference type="OrthoDB" id="4331875at2759"/>
<name>A0A397GK86_ASPTH</name>
<gene>
    <name evidence="2" type="ORF">CDV56_100009</name>
</gene>
<evidence type="ECO:0000313" key="3">
    <source>
        <dbReference type="Proteomes" id="UP000215305"/>
    </source>
</evidence>
<dbReference type="Proteomes" id="UP000215305">
    <property type="component" value="Unassembled WGS sequence"/>
</dbReference>
<sequence length="197" mass="20838">MHLSSIIIYLSLTTAATAILSLRTVKDPAREYLTSVCYPNYSNNTRFIALRLALNNITSSLANSPFPCEQALYIENACSANGTTEIDFLAEQECLCNGAYFDVLAGCDACYYEHGYTALPPAEASSSRSSLSVAECGPTPPYQPFSNLLPAVNATSIENAPAITLGTDRFPNNTAVSNYWTAAGPVTPGAITGSATG</sequence>
<evidence type="ECO:0000256" key="1">
    <source>
        <dbReference type="SAM" id="SignalP"/>
    </source>
</evidence>
<dbReference type="RefSeq" id="XP_026611965.1">
    <property type="nucleotide sequence ID" value="XM_026753628.1"/>
</dbReference>
<keyword evidence="3" id="KW-1185">Reference proteome</keyword>
<feature type="chain" id="PRO_5017268263" evidence="1">
    <location>
        <begin position="19"/>
        <end position="197"/>
    </location>
</feature>